<dbReference type="AlphaFoldDB" id="A0A7X9FU75"/>
<dbReference type="GO" id="GO:0008483">
    <property type="term" value="F:transaminase activity"/>
    <property type="evidence" value="ECO:0007669"/>
    <property type="project" value="UniProtKB-KW"/>
</dbReference>
<comment type="cofactor">
    <cofactor evidence="1">
        <name>pyridoxal 5'-phosphate</name>
        <dbReference type="ChEBI" id="CHEBI:597326"/>
    </cofactor>
</comment>
<dbReference type="SUPFAM" id="SSF53383">
    <property type="entry name" value="PLP-dependent transferases"/>
    <property type="match status" value="1"/>
</dbReference>
<dbReference type="Pfam" id="PF00155">
    <property type="entry name" value="Aminotran_1_2"/>
    <property type="match status" value="1"/>
</dbReference>
<dbReference type="GO" id="GO:0030170">
    <property type="term" value="F:pyridoxal phosphate binding"/>
    <property type="evidence" value="ECO:0007669"/>
    <property type="project" value="InterPro"/>
</dbReference>
<dbReference type="PANTHER" id="PTHR13693:SF77">
    <property type="entry name" value="8-AMINO-7-OXONONANOATE SYNTHASE"/>
    <property type="match status" value="1"/>
</dbReference>
<comment type="caution">
    <text evidence="6">The sequence shown here is derived from an EMBL/GenBank/DDBJ whole genome shotgun (WGS) entry which is preliminary data.</text>
</comment>
<dbReference type="InterPro" id="IPR004839">
    <property type="entry name" value="Aminotransferase_I/II_large"/>
</dbReference>
<evidence type="ECO:0000313" key="7">
    <source>
        <dbReference type="Proteomes" id="UP000524246"/>
    </source>
</evidence>
<dbReference type="InterPro" id="IPR015422">
    <property type="entry name" value="PyrdxlP-dep_Trfase_small"/>
</dbReference>
<evidence type="ECO:0000256" key="3">
    <source>
        <dbReference type="ARBA" id="ARBA00022679"/>
    </source>
</evidence>
<keyword evidence="3 6" id="KW-0808">Transferase</keyword>
<organism evidence="6 7">
    <name type="scientific">SAR324 cluster bacterium</name>
    <dbReference type="NCBI Taxonomy" id="2024889"/>
    <lineage>
        <taxon>Bacteria</taxon>
        <taxon>Deltaproteobacteria</taxon>
        <taxon>SAR324 cluster</taxon>
    </lineage>
</organism>
<evidence type="ECO:0000256" key="2">
    <source>
        <dbReference type="ARBA" id="ARBA00010008"/>
    </source>
</evidence>
<dbReference type="PANTHER" id="PTHR13693">
    <property type="entry name" value="CLASS II AMINOTRANSFERASE/8-AMINO-7-OXONONANOATE SYNTHASE"/>
    <property type="match status" value="1"/>
</dbReference>
<keyword evidence="6" id="KW-0032">Aminotransferase</keyword>
<dbReference type="Gene3D" id="3.40.640.10">
    <property type="entry name" value="Type I PLP-dependent aspartate aminotransferase-like (Major domain)"/>
    <property type="match status" value="1"/>
</dbReference>
<gene>
    <name evidence="6" type="ORF">GYA55_14725</name>
</gene>
<sequence>MIADLKRELARLQAKGRLQDFSPLRDRQGATISYKNKKLVDFTNWDLFDVSSNQTVLNVVHKGLEEWGLGANAPRLSTGTNLQHLAFEKRLASFLGLERSLLFTSRNQAVLSLVTALLNEQCVAFVDELIQSPVADAAYLVNSNIVFFNPEKLEALETELQKIPMNFKKFIFLEGLSPLRGRVPPLVELLELALKYNSELILDESFSIGIFGLRGAGSLELLNSEKMPFCIFASLSYGLSGLGAFVAGASVLCEYLINQSRTFSSEASLPPAYIAGSEAALNFIELSVATRERIARLGLRLKSGLRDLSFKTDEIPCPLICISFERLSFASELAEGLFERGFLVEVLQRGGFLDNGALLRILLGASHTENHVDSLLQAIGDLISLFGNKSTLS</sequence>
<reference evidence="6 7" key="1">
    <citation type="journal article" date="2020" name="Biotechnol. Biofuels">
        <title>New insights from the biogas microbiome by comprehensive genome-resolved metagenomics of nearly 1600 species originating from multiple anaerobic digesters.</title>
        <authorList>
            <person name="Campanaro S."/>
            <person name="Treu L."/>
            <person name="Rodriguez-R L.M."/>
            <person name="Kovalovszki A."/>
            <person name="Ziels R.M."/>
            <person name="Maus I."/>
            <person name="Zhu X."/>
            <person name="Kougias P.G."/>
            <person name="Basile A."/>
            <person name="Luo G."/>
            <person name="Schluter A."/>
            <person name="Konstantinidis K.T."/>
            <person name="Angelidaki I."/>
        </authorList>
    </citation>
    <scope>NUCLEOTIDE SEQUENCE [LARGE SCALE GENOMIC DNA]</scope>
    <source>
        <strain evidence="6">AS27yjCOA_65</strain>
    </source>
</reference>
<dbReference type="Proteomes" id="UP000524246">
    <property type="component" value="Unassembled WGS sequence"/>
</dbReference>
<protein>
    <submittedName>
        <fullName evidence="6">Pyridoxal phosphate-dependent aminotransferase family protein</fullName>
    </submittedName>
</protein>
<dbReference type="Gene3D" id="3.90.1150.10">
    <property type="entry name" value="Aspartate Aminotransferase, domain 1"/>
    <property type="match status" value="1"/>
</dbReference>
<keyword evidence="4" id="KW-0663">Pyridoxal phosphate</keyword>
<evidence type="ECO:0000313" key="6">
    <source>
        <dbReference type="EMBL" id="NMC64416.1"/>
    </source>
</evidence>
<dbReference type="InterPro" id="IPR015421">
    <property type="entry name" value="PyrdxlP-dep_Trfase_major"/>
</dbReference>
<name>A0A7X9FU75_9DELT</name>
<proteinExistence type="inferred from homology"/>
<dbReference type="InterPro" id="IPR015424">
    <property type="entry name" value="PyrdxlP-dep_Trfase"/>
</dbReference>
<evidence type="ECO:0000259" key="5">
    <source>
        <dbReference type="Pfam" id="PF00155"/>
    </source>
</evidence>
<accession>A0A7X9FU75</accession>
<evidence type="ECO:0000256" key="4">
    <source>
        <dbReference type="ARBA" id="ARBA00022898"/>
    </source>
</evidence>
<comment type="similarity">
    <text evidence="2">Belongs to the class-II pyridoxal-phosphate-dependent aminotransferase family. BioF subfamily.</text>
</comment>
<evidence type="ECO:0000256" key="1">
    <source>
        <dbReference type="ARBA" id="ARBA00001933"/>
    </source>
</evidence>
<dbReference type="InterPro" id="IPR050087">
    <property type="entry name" value="AON_synthase_class-II"/>
</dbReference>
<feature type="domain" description="Aminotransferase class I/classII large" evidence="5">
    <location>
        <begin position="52"/>
        <end position="379"/>
    </location>
</feature>
<dbReference type="EMBL" id="JAAZON010000667">
    <property type="protein sequence ID" value="NMC64416.1"/>
    <property type="molecule type" value="Genomic_DNA"/>
</dbReference>